<dbReference type="Pfam" id="PF20060">
    <property type="entry name" value="DUF6459"/>
    <property type="match status" value="1"/>
</dbReference>
<keyword evidence="3" id="KW-1185">Reference proteome</keyword>
<proteinExistence type="predicted"/>
<organism evidence="2 3">
    <name type="scientific">Frondihabitans sucicola</name>
    <dbReference type="NCBI Taxonomy" id="1268041"/>
    <lineage>
        <taxon>Bacteria</taxon>
        <taxon>Bacillati</taxon>
        <taxon>Actinomycetota</taxon>
        <taxon>Actinomycetes</taxon>
        <taxon>Micrococcales</taxon>
        <taxon>Microbacteriaceae</taxon>
        <taxon>Frondihabitans</taxon>
    </lineage>
</organism>
<evidence type="ECO:0000256" key="1">
    <source>
        <dbReference type="SAM" id="MobiDB-lite"/>
    </source>
</evidence>
<name>A0ABN6Y296_9MICO</name>
<evidence type="ECO:0000313" key="3">
    <source>
        <dbReference type="Proteomes" id="UP001321486"/>
    </source>
</evidence>
<dbReference type="Proteomes" id="UP001321486">
    <property type="component" value="Chromosome"/>
</dbReference>
<accession>A0ABN6Y296</accession>
<reference evidence="3" key="1">
    <citation type="journal article" date="2019" name="Int. J. Syst. Evol. Microbiol.">
        <title>The Global Catalogue of Microorganisms (GCM) 10K type strain sequencing project: providing services to taxonomists for standard genome sequencing and annotation.</title>
        <authorList>
            <consortium name="The Broad Institute Genomics Platform"/>
            <consortium name="The Broad Institute Genome Sequencing Center for Infectious Disease"/>
            <person name="Wu L."/>
            <person name="Ma J."/>
        </authorList>
    </citation>
    <scope>NUCLEOTIDE SEQUENCE [LARGE SCALE GENOMIC DNA]</scope>
    <source>
        <strain evidence="3">NBRC 108728</strain>
    </source>
</reference>
<evidence type="ECO:0000313" key="2">
    <source>
        <dbReference type="EMBL" id="BDZ51464.1"/>
    </source>
</evidence>
<protein>
    <recommendedName>
        <fullName evidence="4">3-hydroxyacyl-CoA dehydrogenase</fullName>
    </recommendedName>
</protein>
<dbReference type="EMBL" id="AP027732">
    <property type="protein sequence ID" value="BDZ51464.1"/>
    <property type="molecule type" value="Genomic_DNA"/>
</dbReference>
<feature type="region of interest" description="Disordered" evidence="1">
    <location>
        <begin position="1"/>
        <end position="28"/>
    </location>
</feature>
<sequence>MPPPGSTTGVAADPGQAPRADAGRELPDPAPLATNLARCVFEILAGAREIEQIARWVTDDVYRHLLKRVVLATRARSARGESPQRPSFTVGTVRITEPDTGVAEAVVVIHGRARSRAVALRLESFGSRWRATAVHVL</sequence>
<dbReference type="InterPro" id="IPR045596">
    <property type="entry name" value="DUF6459"/>
</dbReference>
<evidence type="ECO:0008006" key="4">
    <source>
        <dbReference type="Google" id="ProtNLM"/>
    </source>
</evidence>
<gene>
    <name evidence="2" type="ORF">GCM10025867_37050</name>
</gene>